<evidence type="ECO:0000313" key="7">
    <source>
        <dbReference type="EMBL" id="KKP92436.1"/>
    </source>
</evidence>
<dbReference type="PANTHER" id="PTHR34138">
    <property type="entry name" value="CELL SHAPE-DETERMINING PROTEIN MREC"/>
    <property type="match status" value="1"/>
</dbReference>
<evidence type="ECO:0000256" key="4">
    <source>
        <dbReference type="ARBA" id="ARBA00032089"/>
    </source>
</evidence>
<keyword evidence="5" id="KW-0472">Membrane</keyword>
<comment type="similarity">
    <text evidence="1">Belongs to the MreC family.</text>
</comment>
<keyword evidence="3" id="KW-0133">Cell shape</keyword>
<accession>A0A0G0DTM8</accession>
<feature type="domain" description="Rod shape-determining protein MreC beta-barrel core" evidence="6">
    <location>
        <begin position="127"/>
        <end position="269"/>
    </location>
</feature>
<feature type="transmembrane region" description="Helical" evidence="5">
    <location>
        <begin position="13"/>
        <end position="32"/>
    </location>
</feature>
<keyword evidence="5" id="KW-0812">Transmembrane</keyword>
<dbReference type="InterPro" id="IPR007221">
    <property type="entry name" value="MreC"/>
</dbReference>
<evidence type="ECO:0000256" key="2">
    <source>
        <dbReference type="ARBA" id="ARBA00013855"/>
    </source>
</evidence>
<dbReference type="InterPro" id="IPR055342">
    <property type="entry name" value="MreC_beta-barrel_core"/>
</dbReference>
<sequence>MKNSSSKVENSNIAIYLSLVLAIVFLLMDGFGNLAGLRNGISFTFEPISFQANSAGTKVGEYFQTFVNLGAFRKEFNDLKIKSYENETQYANYLVLKNENEALKKQIALGNKGSKYILANVLRDDNVDILLIDQGSESDIRQGDVVSVGNVFVGIVSSVDLKGSSVRLPSNESSHLEVVVLKSESDNVAKANILSDAVVSGSAEGIKIENISMNSSVANGDIVYINDSKVGGYFALGYIVGLSSNPASTYKTAFVSPILDYDNLMQVFVKVE</sequence>
<evidence type="ECO:0000256" key="5">
    <source>
        <dbReference type="SAM" id="Phobius"/>
    </source>
</evidence>
<dbReference type="InterPro" id="IPR042177">
    <property type="entry name" value="Cell/Rod_1"/>
</dbReference>
<dbReference type="PANTHER" id="PTHR34138:SF1">
    <property type="entry name" value="CELL SHAPE-DETERMINING PROTEIN MREC"/>
    <property type="match status" value="1"/>
</dbReference>
<keyword evidence="5" id="KW-1133">Transmembrane helix</keyword>
<evidence type="ECO:0000256" key="3">
    <source>
        <dbReference type="ARBA" id="ARBA00022960"/>
    </source>
</evidence>
<dbReference type="EMBL" id="LBRE01000013">
    <property type="protein sequence ID" value="KKP92436.1"/>
    <property type="molecule type" value="Genomic_DNA"/>
</dbReference>
<dbReference type="InterPro" id="IPR042175">
    <property type="entry name" value="Cell/Rod_MreC_2"/>
</dbReference>
<gene>
    <name evidence="7" type="ORF">UR96_C0013G0005</name>
</gene>
<dbReference type="GO" id="GO:0008360">
    <property type="term" value="P:regulation of cell shape"/>
    <property type="evidence" value="ECO:0007669"/>
    <property type="project" value="UniProtKB-KW"/>
</dbReference>
<dbReference type="Gene3D" id="2.40.10.350">
    <property type="entry name" value="Rod shape-determining protein MreC, domain 2"/>
    <property type="match status" value="1"/>
</dbReference>
<evidence type="ECO:0000256" key="1">
    <source>
        <dbReference type="ARBA" id="ARBA00009369"/>
    </source>
</evidence>
<dbReference type="GO" id="GO:0005886">
    <property type="term" value="C:plasma membrane"/>
    <property type="evidence" value="ECO:0007669"/>
    <property type="project" value="TreeGrafter"/>
</dbReference>
<evidence type="ECO:0000313" key="8">
    <source>
        <dbReference type="Proteomes" id="UP000034140"/>
    </source>
</evidence>
<name>A0A0G0DTM8_9BACT</name>
<protein>
    <recommendedName>
        <fullName evidence="2">Cell shape-determining protein MreC</fullName>
    </recommendedName>
    <alternativeName>
        <fullName evidence="4">Cell shape protein MreC</fullName>
    </alternativeName>
</protein>
<evidence type="ECO:0000259" key="6">
    <source>
        <dbReference type="Pfam" id="PF04085"/>
    </source>
</evidence>
<reference evidence="7 8" key="1">
    <citation type="journal article" date="2015" name="Nature">
        <title>rRNA introns, odd ribosomes, and small enigmatic genomes across a large radiation of phyla.</title>
        <authorList>
            <person name="Brown C.T."/>
            <person name="Hug L.A."/>
            <person name="Thomas B.C."/>
            <person name="Sharon I."/>
            <person name="Castelle C.J."/>
            <person name="Singh A."/>
            <person name="Wilkins M.J."/>
            <person name="Williams K.H."/>
            <person name="Banfield J.F."/>
        </authorList>
    </citation>
    <scope>NUCLEOTIDE SEQUENCE [LARGE SCALE GENOMIC DNA]</scope>
</reference>
<comment type="caution">
    <text evidence="7">The sequence shown here is derived from an EMBL/GenBank/DDBJ whole genome shotgun (WGS) entry which is preliminary data.</text>
</comment>
<dbReference type="Gene3D" id="2.40.10.340">
    <property type="entry name" value="Rod shape-determining protein MreC, domain 1"/>
    <property type="match status" value="1"/>
</dbReference>
<dbReference type="Pfam" id="PF04085">
    <property type="entry name" value="MreC"/>
    <property type="match status" value="1"/>
</dbReference>
<organism evidence="7 8">
    <name type="scientific">candidate division WS6 bacterium GW2011_GWC1_36_11</name>
    <dbReference type="NCBI Taxonomy" id="1619090"/>
    <lineage>
        <taxon>Bacteria</taxon>
        <taxon>Candidatus Dojkabacteria</taxon>
    </lineage>
</organism>
<dbReference type="Proteomes" id="UP000034140">
    <property type="component" value="Unassembled WGS sequence"/>
</dbReference>
<proteinExistence type="inferred from homology"/>
<dbReference type="AlphaFoldDB" id="A0A0G0DTM8"/>